<dbReference type="Proteomes" id="UP000361468">
    <property type="component" value="Unassembled WGS sequence"/>
</dbReference>
<reference evidence="1 2" key="1">
    <citation type="submission" date="2019-08" db="EMBL/GenBank/DDBJ databases">
        <authorList>
            <person name="Peeters C."/>
        </authorList>
    </citation>
    <scope>NUCLEOTIDE SEQUENCE [LARGE SCALE GENOMIC DNA]</scope>
    <source>
        <strain evidence="1 2">LMG 31119</strain>
    </source>
</reference>
<gene>
    <name evidence="1" type="ORF">PPN31119_03201</name>
</gene>
<proteinExistence type="predicted"/>
<comment type="caution">
    <text evidence="1">The sequence shown here is derived from an EMBL/GenBank/DDBJ whole genome shotgun (WGS) entry which is preliminary data.</text>
</comment>
<organism evidence="1 2">
    <name type="scientific">Pandoraea pnomenusa</name>
    <dbReference type="NCBI Taxonomy" id="93220"/>
    <lineage>
        <taxon>Bacteria</taxon>
        <taxon>Pseudomonadati</taxon>
        <taxon>Pseudomonadota</taxon>
        <taxon>Betaproteobacteria</taxon>
        <taxon>Burkholderiales</taxon>
        <taxon>Burkholderiaceae</taxon>
        <taxon>Pandoraea</taxon>
    </lineage>
</organism>
<evidence type="ECO:0000313" key="2">
    <source>
        <dbReference type="Proteomes" id="UP000361468"/>
    </source>
</evidence>
<keyword evidence="2" id="KW-1185">Reference proteome</keyword>
<sequence>MPKINVHTPFQFTHADGTKQDFAVGMHDVEDAVANHWFVKPHTGDAPAKTADERSADELLEDLEARERALAKQHEFLKTIQADQAKKASDLAAREKAADARDADLAKREEAVAAREKAAEQAAVDAAAAAKSTPPAKK</sequence>
<protein>
    <recommendedName>
        <fullName evidence="3">Bacteriophage protein</fullName>
    </recommendedName>
</protein>
<evidence type="ECO:0000313" key="1">
    <source>
        <dbReference type="EMBL" id="VVE69185.1"/>
    </source>
</evidence>
<evidence type="ECO:0008006" key="3">
    <source>
        <dbReference type="Google" id="ProtNLM"/>
    </source>
</evidence>
<accession>A0ABY6WN69</accession>
<dbReference type="EMBL" id="CABPSO010000010">
    <property type="protein sequence ID" value="VVE69185.1"/>
    <property type="molecule type" value="Genomic_DNA"/>
</dbReference>
<dbReference type="RefSeq" id="WP_150646388.1">
    <property type="nucleotide sequence ID" value="NZ_CABPSO010000010.1"/>
</dbReference>
<name>A0ABY6WN69_9BURK</name>